<organism evidence="1 2">
    <name type="scientific">Ambrosiozyma monospora</name>
    <name type="common">Yeast</name>
    <name type="synonym">Endomycopsis monosporus</name>
    <dbReference type="NCBI Taxonomy" id="43982"/>
    <lineage>
        <taxon>Eukaryota</taxon>
        <taxon>Fungi</taxon>
        <taxon>Dikarya</taxon>
        <taxon>Ascomycota</taxon>
        <taxon>Saccharomycotina</taxon>
        <taxon>Pichiomycetes</taxon>
        <taxon>Pichiales</taxon>
        <taxon>Pichiaceae</taxon>
        <taxon>Ambrosiozyma</taxon>
    </lineage>
</organism>
<proteinExistence type="predicted"/>
<dbReference type="Proteomes" id="UP001165064">
    <property type="component" value="Unassembled WGS sequence"/>
</dbReference>
<reference evidence="1" key="1">
    <citation type="submission" date="2023-04" db="EMBL/GenBank/DDBJ databases">
        <title>Ambrosiozyma monospora NBRC 10751.</title>
        <authorList>
            <person name="Ichikawa N."/>
            <person name="Sato H."/>
            <person name="Tonouchi N."/>
        </authorList>
    </citation>
    <scope>NUCLEOTIDE SEQUENCE</scope>
    <source>
        <strain evidence="1">NBRC 10751</strain>
    </source>
</reference>
<accession>A0ACB5TS90</accession>
<evidence type="ECO:0000313" key="1">
    <source>
        <dbReference type="EMBL" id="GME93614.1"/>
    </source>
</evidence>
<comment type="caution">
    <text evidence="1">The sequence shown here is derived from an EMBL/GenBank/DDBJ whole genome shotgun (WGS) entry which is preliminary data.</text>
</comment>
<gene>
    <name evidence="1" type="ORF">Amon02_000936700</name>
</gene>
<protein>
    <submittedName>
        <fullName evidence="1">Unnamed protein product</fullName>
    </submittedName>
</protein>
<keyword evidence="2" id="KW-1185">Reference proteome</keyword>
<name>A0ACB5TS90_AMBMO</name>
<dbReference type="EMBL" id="BSXS01008776">
    <property type="protein sequence ID" value="GME93614.1"/>
    <property type="molecule type" value="Genomic_DNA"/>
</dbReference>
<evidence type="ECO:0000313" key="2">
    <source>
        <dbReference type="Proteomes" id="UP001165064"/>
    </source>
</evidence>
<sequence length="413" mass="46160">MRLHKYEKPLEDIDQSLLAFSAVSYCTPSPGSDTALPQKSVSENNHTNGSSMKGNDNAITSNQEQQPPKLKSIMKAPFSSDRRPNSVATELSSKKSVTFEETEPTAKEKRDQNKGSHLSVISCKLFKGLVLRPGHKSDQVPPPNRLLKNDNDNISLGMDICDNYECDDDQVQAYCPDDRISMEQQLFEPDHQSPPDDERSSNMDEVVESSLRLKPKQLEQLKRKTSETAFLFSSSPTTSLNSHHCVNKKQHLPVNTPCNQRQSSLCSNGSSNNRAMAVRKTRNAMYDPSGMLDIHQIDSQLKLLKKKKRQIRKQTASNYFWKLFGWSGSKETTTHDKKQPSTEQQHDGESSPLSILSFEDEHGTATYPGTGNPLTSFLSNELQQNSNNGTGSIIHHFNGNNNRVGIGIGIIYH</sequence>